<evidence type="ECO:0000259" key="1">
    <source>
        <dbReference type="Pfam" id="PF05699"/>
    </source>
</evidence>
<dbReference type="Proteomes" id="UP001195483">
    <property type="component" value="Unassembled WGS sequence"/>
</dbReference>
<dbReference type="SUPFAM" id="SSF53098">
    <property type="entry name" value="Ribonuclease H-like"/>
    <property type="match status" value="1"/>
</dbReference>
<keyword evidence="7" id="KW-1185">Reference proteome</keyword>
<evidence type="ECO:0000313" key="6">
    <source>
        <dbReference type="EMBL" id="KAK3612068.1"/>
    </source>
</evidence>
<reference evidence="3" key="3">
    <citation type="submission" date="2023-05" db="EMBL/GenBank/DDBJ databases">
        <authorList>
            <person name="Smith C.H."/>
        </authorList>
    </citation>
    <scope>NUCLEOTIDE SEQUENCE</scope>
    <source>
        <strain evidence="3">CHS0354</strain>
        <tissue evidence="3">Mantle</tissue>
    </source>
</reference>
<reference evidence="3" key="1">
    <citation type="journal article" date="2021" name="Genome Biol. Evol.">
        <title>A High-Quality Reference Genome for a Parasitic Bivalve with Doubly Uniparental Inheritance (Bivalvia: Unionida).</title>
        <authorList>
            <person name="Smith C.H."/>
        </authorList>
    </citation>
    <scope>NUCLEOTIDE SEQUENCE</scope>
    <source>
        <strain evidence="3">CHS0354</strain>
    </source>
</reference>
<dbReference type="InterPro" id="IPR008906">
    <property type="entry name" value="HATC_C_dom"/>
</dbReference>
<dbReference type="GO" id="GO:0046983">
    <property type="term" value="F:protein dimerization activity"/>
    <property type="evidence" value="ECO:0007669"/>
    <property type="project" value="InterPro"/>
</dbReference>
<reference evidence="3" key="2">
    <citation type="journal article" date="2021" name="Genome Biol. Evol.">
        <title>Developing a high-quality reference genome for a parasitic bivalve with doubly uniparental inheritance (Bivalvia: Unionida).</title>
        <authorList>
            <person name="Smith C.H."/>
        </authorList>
    </citation>
    <scope>NUCLEOTIDE SEQUENCE</scope>
    <source>
        <strain evidence="3">CHS0354</strain>
        <tissue evidence="3">Mantle</tissue>
    </source>
</reference>
<evidence type="ECO:0000313" key="3">
    <source>
        <dbReference type="EMBL" id="KAK3583064.1"/>
    </source>
</evidence>
<dbReference type="PANTHER" id="PTHR46880">
    <property type="entry name" value="RAS-ASSOCIATING DOMAIN-CONTAINING PROTEIN"/>
    <property type="match status" value="1"/>
</dbReference>
<name>A0AAE0VM72_9BIVA</name>
<comment type="caution">
    <text evidence="3">The sequence shown here is derived from an EMBL/GenBank/DDBJ whole genome shotgun (WGS) entry which is preliminary data.</text>
</comment>
<dbReference type="Pfam" id="PF05699">
    <property type="entry name" value="Dimer_Tnp_hAT"/>
    <property type="match status" value="1"/>
</dbReference>
<proteinExistence type="predicted"/>
<dbReference type="EMBL" id="JAEAOA010001410">
    <property type="protein sequence ID" value="KAK3603680.1"/>
    <property type="molecule type" value="Genomic_DNA"/>
</dbReference>
<dbReference type="EMBL" id="JAEAOA010000816">
    <property type="protein sequence ID" value="KAK3580635.1"/>
    <property type="molecule type" value="Genomic_DNA"/>
</dbReference>
<evidence type="ECO:0000313" key="7">
    <source>
        <dbReference type="Proteomes" id="UP001195483"/>
    </source>
</evidence>
<protein>
    <recommendedName>
        <fullName evidence="1">HAT C-terminal dimerisation domain-containing protein</fullName>
    </recommendedName>
</protein>
<evidence type="ECO:0000313" key="4">
    <source>
        <dbReference type="EMBL" id="KAK3603680.1"/>
    </source>
</evidence>
<gene>
    <name evidence="3" type="ORF">CHS0354_004009</name>
    <name evidence="5" type="ORF">CHS0354_004058</name>
    <name evidence="2" type="ORF">CHS0354_013398</name>
    <name evidence="6" type="ORF">CHS0354_021756</name>
    <name evidence="4" type="ORF">CHS0354_023277</name>
</gene>
<dbReference type="PANTHER" id="PTHR46880:SF8">
    <property type="entry name" value="E3 SUMO-PROTEIN LIGASE KIAA1586"/>
    <property type="match status" value="1"/>
</dbReference>
<evidence type="ECO:0000313" key="2">
    <source>
        <dbReference type="EMBL" id="KAK3580635.1"/>
    </source>
</evidence>
<organism evidence="3 7">
    <name type="scientific">Potamilus streckersoni</name>
    <dbReference type="NCBI Taxonomy" id="2493646"/>
    <lineage>
        <taxon>Eukaryota</taxon>
        <taxon>Metazoa</taxon>
        <taxon>Spiralia</taxon>
        <taxon>Lophotrochozoa</taxon>
        <taxon>Mollusca</taxon>
        <taxon>Bivalvia</taxon>
        <taxon>Autobranchia</taxon>
        <taxon>Heteroconchia</taxon>
        <taxon>Palaeoheterodonta</taxon>
        <taxon>Unionida</taxon>
        <taxon>Unionoidea</taxon>
        <taxon>Unionidae</taxon>
        <taxon>Ambleminae</taxon>
        <taxon>Lampsilini</taxon>
        <taxon>Potamilus</taxon>
    </lineage>
</organism>
<evidence type="ECO:0000313" key="5">
    <source>
        <dbReference type="EMBL" id="KAK3605506.1"/>
    </source>
</evidence>
<sequence>MFKREAEESSCKSAKKRCMKFKTEWLTECSVVTDLPHGTGQHVLLGEVFEYSETDDMVFCKFCVKARCTNEWTTGKSWSDWKVDHFKRHLTQKYHTEAITKLRNQSRGLLKTILTESVQEREIRKEFAQRKQATPDEVKVLIDNVLLAVKINSSMLSVQDIHDHVAKYVKIPESWRSKNYAFEFINCINSTIKTGILKEIKQSAYHTLIVDESTDISVSKMLILYMKFRNESESNHKTVFAGIIKITSCDSVSILGAIRKFYLENELNLNQMVMFTSDGASVMLGKRNGVAALLRQSIPHLSEQHCVAHREDLGIDDAWRCIPLMKELETLFRTVYTIFSRSSVKKAKFEEFANTAEADAISFRPLNEVRWLSRHFAVNALVKNYDILVEYLRQVVEEDNDPVHKYCLQKLENPEYHVAIVILNEILAELADLCKILQRSVLSTVEAFQFAKAKVMKLRSQYLGDKPHFHKSTLDLLSSYHSPVKTDSIIMFIQQTCDHMDHRFPDDELKDWLVFDKDCFTASANLDNYSFGFEQIKRLAEKYCGLLRKDGKSLQADLCNQYPEFKILIKEKLQMGAVTTFSDIVSFTAQQDQFKELFSLLDICGTFQASSADCERGFSLMNNIKTKSRNRLEVEHLDNLMRIKFFLNSGQMVDIDAVYDLWKTEKNRRETVFKAD</sequence>
<feature type="domain" description="HAT C-terminal dimerisation" evidence="1">
    <location>
        <begin position="589"/>
        <end position="644"/>
    </location>
</feature>
<dbReference type="InterPro" id="IPR012337">
    <property type="entry name" value="RNaseH-like_sf"/>
</dbReference>
<dbReference type="EMBL" id="JAEAOA010000314">
    <property type="protein sequence ID" value="KAK3605506.1"/>
    <property type="molecule type" value="Genomic_DNA"/>
</dbReference>
<dbReference type="AlphaFoldDB" id="A0AAE0VM72"/>
<dbReference type="EMBL" id="JAEAOA010000312">
    <property type="protein sequence ID" value="KAK3583064.1"/>
    <property type="molecule type" value="Genomic_DNA"/>
</dbReference>
<dbReference type="EMBL" id="JAEAOA010001325">
    <property type="protein sequence ID" value="KAK3612068.1"/>
    <property type="molecule type" value="Genomic_DNA"/>
</dbReference>
<accession>A0AAE0VM72</accession>